<keyword evidence="2" id="KW-0489">Methyltransferase</keyword>
<sequence>MPKETAVYTHGHHESVLRSHRWRTAANSAAYLIDELRPGMTVLDVGCGPGTITADLAALVAPGRVTAVDTTREILDRAAEVATERGLDNVEFTTADVHALDFPDDSFDVVHAHQVLQHVGDPVQALREMRRVCRPGGIVAARDSDYAAMTWYPEVPGMDDWQELYGRVARANGGEPDAGRRLLSWARRAGFTDITPTAGNWCFATPESRAWWSGLWADRTVGSVYAKLAVDGGHASTEELAAIAAAWREWGAPDDAWFMVPHGEVLCRA</sequence>
<dbReference type="Gene3D" id="3.40.50.150">
    <property type="entry name" value="Vaccinia Virus protein VP39"/>
    <property type="match status" value="1"/>
</dbReference>
<dbReference type="PANTHER" id="PTHR43591:SF24">
    <property type="entry name" value="2-METHOXY-6-POLYPRENYL-1,4-BENZOQUINOL METHYLASE, MITOCHONDRIAL"/>
    <property type="match status" value="1"/>
</dbReference>
<reference evidence="2 3" key="1">
    <citation type="journal article" date="2018" name="Front. Microbiol.">
        <title>Genome Sequencing of Streptomyces atratus SCSIOZH16 and Activation Production of Nocardamine via Metabolic Engineering.</title>
        <authorList>
            <person name="Li Y."/>
            <person name="Zhang C."/>
            <person name="Liu C."/>
            <person name="Ju J."/>
            <person name="Ma J."/>
        </authorList>
    </citation>
    <scope>NUCLEOTIDE SEQUENCE [LARGE SCALE GENOMIC DNA]</scope>
    <source>
        <strain evidence="2 3">SCSIO_ZH16</strain>
    </source>
</reference>
<organism evidence="2 3">
    <name type="scientific">Streptomyces atratus</name>
    <dbReference type="NCBI Taxonomy" id="1893"/>
    <lineage>
        <taxon>Bacteria</taxon>
        <taxon>Bacillati</taxon>
        <taxon>Actinomycetota</taxon>
        <taxon>Actinomycetes</taxon>
        <taxon>Kitasatosporales</taxon>
        <taxon>Streptomycetaceae</taxon>
        <taxon>Streptomyces</taxon>
    </lineage>
</organism>
<proteinExistence type="predicted"/>
<gene>
    <name evidence="2" type="ORF">C5746_34530</name>
</gene>
<feature type="domain" description="Methyltransferase" evidence="1">
    <location>
        <begin position="37"/>
        <end position="169"/>
    </location>
</feature>
<evidence type="ECO:0000313" key="2">
    <source>
        <dbReference type="EMBL" id="AXE81225.1"/>
    </source>
</evidence>
<dbReference type="AlphaFoldDB" id="A0A2Z5JPB5"/>
<keyword evidence="2" id="KW-0808">Transferase</keyword>
<accession>A0A2Z5JPB5</accession>
<dbReference type="Pfam" id="PF13847">
    <property type="entry name" value="Methyltransf_31"/>
    <property type="match status" value="1"/>
</dbReference>
<dbReference type="PANTHER" id="PTHR43591">
    <property type="entry name" value="METHYLTRANSFERASE"/>
    <property type="match status" value="1"/>
</dbReference>
<dbReference type="CDD" id="cd02440">
    <property type="entry name" value="AdoMet_MTases"/>
    <property type="match status" value="1"/>
</dbReference>
<dbReference type="EMBL" id="CP027306">
    <property type="protein sequence ID" value="AXE81225.1"/>
    <property type="molecule type" value="Genomic_DNA"/>
</dbReference>
<evidence type="ECO:0000259" key="1">
    <source>
        <dbReference type="Pfam" id="PF13847"/>
    </source>
</evidence>
<dbReference type="GeneID" id="95523476"/>
<dbReference type="RefSeq" id="WP_114247634.1">
    <property type="nucleotide sequence ID" value="NZ_CP027306.1"/>
</dbReference>
<evidence type="ECO:0000313" key="3">
    <source>
        <dbReference type="Proteomes" id="UP000252698"/>
    </source>
</evidence>
<dbReference type="GO" id="GO:0008168">
    <property type="term" value="F:methyltransferase activity"/>
    <property type="evidence" value="ECO:0007669"/>
    <property type="project" value="UniProtKB-KW"/>
</dbReference>
<dbReference type="InterPro" id="IPR029063">
    <property type="entry name" value="SAM-dependent_MTases_sf"/>
</dbReference>
<dbReference type="SUPFAM" id="SSF53335">
    <property type="entry name" value="S-adenosyl-L-methionine-dependent methyltransferases"/>
    <property type="match status" value="1"/>
</dbReference>
<dbReference type="Proteomes" id="UP000252698">
    <property type="component" value="Chromosome"/>
</dbReference>
<protein>
    <submittedName>
        <fullName evidence="2">SAM-dependent methyltransferase</fullName>
    </submittedName>
</protein>
<name>A0A2Z5JPB5_STRAR</name>
<dbReference type="KEGG" id="sata:C5746_34530"/>
<dbReference type="GO" id="GO:0032259">
    <property type="term" value="P:methylation"/>
    <property type="evidence" value="ECO:0007669"/>
    <property type="project" value="UniProtKB-KW"/>
</dbReference>
<dbReference type="InterPro" id="IPR025714">
    <property type="entry name" value="Methyltranfer_dom"/>
</dbReference>